<name>A0A1D3K8I2_PSEVE</name>
<feature type="transmembrane region" description="Helical" evidence="1">
    <location>
        <begin position="96"/>
        <end position="116"/>
    </location>
</feature>
<feature type="transmembrane region" description="Helical" evidence="1">
    <location>
        <begin position="193"/>
        <end position="216"/>
    </location>
</feature>
<evidence type="ECO:0000313" key="2">
    <source>
        <dbReference type="EMBL" id="SBW84618.1"/>
    </source>
</evidence>
<protein>
    <recommendedName>
        <fullName evidence="4">DUF998 domain-containing protein</fullName>
    </recommendedName>
</protein>
<dbReference type="EMBL" id="LT599584">
    <property type="protein sequence ID" value="SBW84618.1"/>
    <property type="molecule type" value="Genomic_DNA"/>
</dbReference>
<keyword evidence="1" id="KW-0472">Membrane</keyword>
<evidence type="ECO:0008006" key="4">
    <source>
        <dbReference type="Google" id="ProtNLM"/>
    </source>
</evidence>
<feature type="transmembrane region" description="Helical" evidence="1">
    <location>
        <begin position="160"/>
        <end position="181"/>
    </location>
</feature>
<dbReference type="Proteomes" id="UP000245431">
    <property type="component" value="Chromosome PVE_r2"/>
</dbReference>
<keyword evidence="1" id="KW-1133">Transmembrane helix</keyword>
<organism evidence="2 3">
    <name type="scientific">Pseudomonas veronii 1YdBTEX2</name>
    <dbReference type="NCBI Taxonomy" id="1295141"/>
    <lineage>
        <taxon>Bacteria</taxon>
        <taxon>Pseudomonadati</taxon>
        <taxon>Pseudomonadota</taxon>
        <taxon>Gammaproteobacteria</taxon>
        <taxon>Pseudomonadales</taxon>
        <taxon>Pseudomonadaceae</taxon>
        <taxon>Pseudomonas</taxon>
    </lineage>
</organism>
<sequence>MPPLRQDPRTCTAQGLFEQMNSGKILAVGCFGVILIALGFDIAVSRPFATMYFVGSNPAWGFGPRELAHCVGFAGCTLAGWALIRSFATQRGRRANLMVALAGLCGFPLFLSWPAWMPFQMEHGLRKFICTIVIPFYLIGSVMLRQYVKDLPSLTRPTQAALMSAGMMWIWSLTWEVGIQPHEYVYEGPPRGYIQWAQLLSDFVGIWVPALGLIGLRHHTAKDTPSADSKSAAL</sequence>
<evidence type="ECO:0000313" key="3">
    <source>
        <dbReference type="Proteomes" id="UP000245431"/>
    </source>
</evidence>
<feature type="transmembrane region" description="Helical" evidence="1">
    <location>
        <begin position="66"/>
        <end position="84"/>
    </location>
</feature>
<feature type="transmembrane region" description="Helical" evidence="1">
    <location>
        <begin position="25"/>
        <end position="46"/>
    </location>
</feature>
<proteinExistence type="predicted"/>
<keyword evidence="1" id="KW-0812">Transmembrane</keyword>
<reference evidence="3" key="1">
    <citation type="submission" date="2016-07" db="EMBL/GenBank/DDBJ databases">
        <authorList>
            <person name="Florea S."/>
            <person name="Webb J.S."/>
            <person name="Jaromczyk J."/>
            <person name="Schardl C.L."/>
        </authorList>
    </citation>
    <scope>NUCLEOTIDE SEQUENCE [LARGE SCALE GENOMIC DNA]</scope>
    <source>
        <strain evidence="3">1YdBTEX2</strain>
    </source>
</reference>
<dbReference type="AlphaFoldDB" id="A0A1D3K8I2"/>
<evidence type="ECO:0000256" key="1">
    <source>
        <dbReference type="SAM" id="Phobius"/>
    </source>
</evidence>
<accession>A0A1D3K8I2</accession>
<feature type="transmembrane region" description="Helical" evidence="1">
    <location>
        <begin position="128"/>
        <end position="148"/>
    </location>
</feature>
<gene>
    <name evidence="2" type="ORF">PVE_R2G0592</name>
</gene>